<keyword evidence="2" id="KW-0472">Membrane</keyword>
<dbReference type="Proteomes" id="UP000179627">
    <property type="component" value="Unassembled WGS sequence"/>
</dbReference>
<evidence type="ECO:0000313" key="4">
    <source>
        <dbReference type="EMBL" id="OHV43990.1"/>
    </source>
</evidence>
<dbReference type="SUPFAM" id="SSF56601">
    <property type="entry name" value="beta-lactamase/transpeptidase-like"/>
    <property type="match status" value="1"/>
</dbReference>
<reference evidence="5" key="1">
    <citation type="submission" date="2016-07" db="EMBL/GenBank/DDBJ databases">
        <title>Sequence Frankia sp. strain CcI1.17.</title>
        <authorList>
            <person name="Ghodhbane-Gtari F."/>
            <person name="Swanson E."/>
            <person name="Gueddou A."/>
            <person name="Morris K."/>
            <person name="Hezbri K."/>
            <person name="Ktari A."/>
            <person name="Nouioui I."/>
            <person name="Abebe-Akele F."/>
            <person name="Simpson S."/>
            <person name="Thomas K."/>
            <person name="Gtari M."/>
            <person name="Tisa L.S."/>
            <person name="Hurst S."/>
        </authorList>
    </citation>
    <scope>NUCLEOTIDE SEQUENCE [LARGE SCALE GENOMIC DNA]</scope>
    <source>
        <strain evidence="5">Cc1.17</strain>
    </source>
</reference>
<dbReference type="InterPro" id="IPR001460">
    <property type="entry name" value="PCN-bd_Tpept"/>
</dbReference>
<protein>
    <submittedName>
        <fullName evidence="4">Penicillin-binding protein</fullName>
    </submittedName>
</protein>
<dbReference type="Pfam" id="PF00905">
    <property type="entry name" value="Transpeptidase"/>
    <property type="match status" value="1"/>
</dbReference>
<dbReference type="InterPro" id="IPR012338">
    <property type="entry name" value="Beta-lactam/transpept-like"/>
</dbReference>
<evidence type="ECO:0000256" key="1">
    <source>
        <dbReference type="SAM" id="MobiDB-lite"/>
    </source>
</evidence>
<name>A0A1S1RCT0_9ACTN</name>
<keyword evidence="2" id="KW-0812">Transmembrane</keyword>
<dbReference type="OrthoDB" id="9766847at2"/>
<comment type="caution">
    <text evidence="4">The sequence shown here is derived from an EMBL/GenBank/DDBJ whole genome shotgun (WGS) entry which is preliminary data.</text>
</comment>
<keyword evidence="5" id="KW-1185">Reference proteome</keyword>
<dbReference type="PANTHER" id="PTHR30627">
    <property type="entry name" value="PEPTIDOGLYCAN D,D-TRANSPEPTIDASE"/>
    <property type="match status" value="1"/>
</dbReference>
<feature type="domain" description="Penicillin-binding protein transpeptidase" evidence="3">
    <location>
        <begin position="327"/>
        <end position="590"/>
    </location>
</feature>
<dbReference type="GO" id="GO:0005886">
    <property type="term" value="C:plasma membrane"/>
    <property type="evidence" value="ECO:0007669"/>
    <property type="project" value="TreeGrafter"/>
</dbReference>
<dbReference type="GO" id="GO:0071555">
    <property type="term" value="P:cell wall organization"/>
    <property type="evidence" value="ECO:0007669"/>
    <property type="project" value="TreeGrafter"/>
</dbReference>
<dbReference type="GO" id="GO:0071972">
    <property type="term" value="F:peptidoglycan L,D-transpeptidase activity"/>
    <property type="evidence" value="ECO:0007669"/>
    <property type="project" value="TreeGrafter"/>
</dbReference>
<sequence>MPLTPTGFSPSRSRRRGRGRGRQGLLAATLVVVLLAVGGGVFYWLKSRSDAREADRSVVAAAAAYLDGWKAVTTSPSAEEAADASAGSAGAAGSGGTAAGATSGDGAAGEQGGPRPAASQARDRASAAVRAVSVDGDVPVATLVGLMADVHDRLDVTGAELTAGEVARSGASATVPYTASLTLAGFSEPLTYSGELGLVQTGGDWKVQARPSSVHPALRPGLRLDRAESTGQRGALVDVDGRPMDTNPELAGNLIGRVDPASGLQRVYDARLRPQGGAVVVRTEANETVETLKSYPSSDGEAIRTTIDLDVQRAGETAMATASRPNGALVAIDTRTGGVLAAVNHPLNGYGRAVRGSYPPGSTFKIVTATAALMAGRPADSTIDCTQTVGVGGREFQNAEDEQFGPISFRTAFAKSCNTAFIRLEQSLPDGALEQAAKLYGFDGVEPLPIASVGGSFPAPRDEVESASASIGQGRVAASPLQMASVVAAVASGTWHQPFVVGESPRSNPLPEQALGPLRDFMRAVVTEGTAASVPMPGEVHGKTGTAEYADGDPPPTHGWFVGYRGDVAVAVVIEDGGFGAESAAPVVASFFTALDGGQVAGPPPAG</sequence>
<feature type="transmembrane region" description="Helical" evidence="2">
    <location>
        <begin position="24"/>
        <end position="45"/>
    </location>
</feature>
<evidence type="ECO:0000313" key="5">
    <source>
        <dbReference type="Proteomes" id="UP000179627"/>
    </source>
</evidence>
<dbReference type="EMBL" id="MBLM01000025">
    <property type="protein sequence ID" value="OHV43990.1"/>
    <property type="molecule type" value="Genomic_DNA"/>
</dbReference>
<dbReference type="PANTHER" id="PTHR30627:SF24">
    <property type="entry name" value="PENICILLIN-BINDING PROTEIN 4B"/>
    <property type="match status" value="1"/>
</dbReference>
<dbReference type="Gene3D" id="3.40.710.10">
    <property type="entry name" value="DD-peptidase/beta-lactamase superfamily"/>
    <property type="match status" value="1"/>
</dbReference>
<dbReference type="AlphaFoldDB" id="A0A1S1RCT0"/>
<feature type="compositionally biased region" description="Polar residues" evidence="1">
    <location>
        <begin position="1"/>
        <end position="10"/>
    </location>
</feature>
<accession>A0A1S1RCT0</accession>
<dbReference type="InterPro" id="IPR050515">
    <property type="entry name" value="Beta-lactam/transpept"/>
</dbReference>
<evidence type="ECO:0000256" key="2">
    <source>
        <dbReference type="SAM" id="Phobius"/>
    </source>
</evidence>
<keyword evidence="2" id="KW-1133">Transmembrane helix</keyword>
<organism evidence="4 5">
    <name type="scientific">Parafrankia colletiae</name>
    <dbReference type="NCBI Taxonomy" id="573497"/>
    <lineage>
        <taxon>Bacteria</taxon>
        <taxon>Bacillati</taxon>
        <taxon>Actinomycetota</taxon>
        <taxon>Actinomycetes</taxon>
        <taxon>Frankiales</taxon>
        <taxon>Frankiaceae</taxon>
        <taxon>Parafrankia</taxon>
    </lineage>
</organism>
<proteinExistence type="predicted"/>
<feature type="region of interest" description="Disordered" evidence="1">
    <location>
        <begin position="83"/>
        <end position="124"/>
    </location>
</feature>
<evidence type="ECO:0000259" key="3">
    <source>
        <dbReference type="Pfam" id="PF00905"/>
    </source>
</evidence>
<feature type="region of interest" description="Disordered" evidence="1">
    <location>
        <begin position="1"/>
        <end position="20"/>
    </location>
</feature>
<dbReference type="RefSeq" id="WP_071082476.1">
    <property type="nucleotide sequence ID" value="NZ_MBLM01000025.1"/>
</dbReference>
<gene>
    <name evidence="4" type="ORF">CC117_09930</name>
</gene>
<dbReference type="GO" id="GO:0008658">
    <property type="term" value="F:penicillin binding"/>
    <property type="evidence" value="ECO:0007669"/>
    <property type="project" value="InterPro"/>
</dbReference>